<keyword evidence="4" id="KW-0732">Signal</keyword>
<dbReference type="PANTHER" id="PTHR34997">
    <property type="entry name" value="AM15"/>
    <property type="match status" value="1"/>
</dbReference>
<dbReference type="EMBL" id="JELW01000001">
    <property type="protein sequence ID" value="EXV06634.1"/>
    <property type="molecule type" value="Genomic_DNA"/>
</dbReference>
<name>A0A0A1V8T1_9HYPO</name>
<feature type="signal peptide" evidence="4">
    <location>
        <begin position="1"/>
        <end position="19"/>
    </location>
</feature>
<dbReference type="InterPro" id="IPR052210">
    <property type="entry name" value="LysM1-like"/>
</dbReference>
<feature type="chain" id="PRO_5001992653" evidence="4">
    <location>
        <begin position="20"/>
        <end position="175"/>
    </location>
</feature>
<dbReference type="AlphaFoldDB" id="A0A0A1V8T1"/>
<organism evidence="6 7">
    <name type="scientific">Metarhizium robertsii</name>
    <dbReference type="NCBI Taxonomy" id="568076"/>
    <lineage>
        <taxon>Eukaryota</taxon>
        <taxon>Fungi</taxon>
        <taxon>Dikarya</taxon>
        <taxon>Ascomycota</taxon>
        <taxon>Pezizomycotina</taxon>
        <taxon>Sordariomycetes</taxon>
        <taxon>Hypocreomycetidae</taxon>
        <taxon>Hypocreales</taxon>
        <taxon>Clavicipitaceae</taxon>
        <taxon>Metarhizium</taxon>
    </lineage>
</organism>
<protein>
    <submittedName>
        <fullName evidence="6">LysM domain protein</fullName>
    </submittedName>
</protein>
<gene>
    <name evidence="6" type="ORF">X797_001354</name>
</gene>
<evidence type="ECO:0000256" key="2">
    <source>
        <dbReference type="ARBA" id="ARBA00023026"/>
    </source>
</evidence>
<comment type="similarity">
    <text evidence="3">Belongs to the secreted LysM effector family.</text>
</comment>
<dbReference type="Gene3D" id="3.10.350.10">
    <property type="entry name" value="LysM domain"/>
    <property type="match status" value="2"/>
</dbReference>
<evidence type="ECO:0000259" key="5">
    <source>
        <dbReference type="PROSITE" id="PS51782"/>
    </source>
</evidence>
<dbReference type="PROSITE" id="PS51782">
    <property type="entry name" value="LYSM"/>
    <property type="match status" value="1"/>
</dbReference>
<evidence type="ECO:0000313" key="6">
    <source>
        <dbReference type="EMBL" id="EXV06634.1"/>
    </source>
</evidence>
<evidence type="ECO:0000256" key="1">
    <source>
        <dbReference type="ARBA" id="ARBA00022669"/>
    </source>
</evidence>
<comment type="caution">
    <text evidence="6">The sequence shown here is derived from an EMBL/GenBank/DDBJ whole genome shotgun (WGS) entry which is preliminary data.</text>
</comment>
<sequence length="175" mass="19541">MSTLKSILFFLGCIKLALGSPICDAENGPEPTRIQIQKTLTQDIASSAGEYCSIIAYRIMRTTNYGITTQQIIDWNGLDKECTNLRLYYYTCVGVSARSPANVDGSIESPSAAESRSDRRRLGGECIEWAFTKYGHSTCERIAIDFDISVAQLQEWNPETNCNSPIYDGWVCTRK</sequence>
<evidence type="ECO:0000256" key="3">
    <source>
        <dbReference type="ARBA" id="ARBA00044955"/>
    </source>
</evidence>
<dbReference type="PANTHER" id="PTHR34997:SF1">
    <property type="entry name" value="PEPTIDOGLYCAN-BINDING LYSIN DOMAIN"/>
    <property type="match status" value="1"/>
</dbReference>
<dbReference type="CDD" id="cd00118">
    <property type="entry name" value="LysM"/>
    <property type="match status" value="2"/>
</dbReference>
<accession>A0A0A1V8T1</accession>
<dbReference type="GO" id="GO:0008061">
    <property type="term" value="F:chitin binding"/>
    <property type="evidence" value="ECO:0007669"/>
    <property type="project" value="UniProtKB-KW"/>
</dbReference>
<dbReference type="InterPro" id="IPR018392">
    <property type="entry name" value="LysM"/>
</dbReference>
<keyword evidence="1" id="KW-0147">Chitin-binding</keyword>
<keyword evidence="2" id="KW-0843">Virulence</keyword>
<reference evidence="6 7" key="1">
    <citation type="submission" date="2014-02" db="EMBL/GenBank/DDBJ databases">
        <title>The genome sequence of the entomopathogenic fungus Metarhizium robertsii ARSEF 2575.</title>
        <authorList>
            <person name="Giuliano Garisto Donzelli B."/>
            <person name="Roe B.A."/>
            <person name="Macmil S.L."/>
            <person name="Krasnoff S.B."/>
            <person name="Gibson D.M."/>
        </authorList>
    </citation>
    <scope>NUCLEOTIDE SEQUENCE [LARGE SCALE GENOMIC DNA]</scope>
    <source>
        <strain evidence="6 7">ARSEF 2575</strain>
    </source>
</reference>
<proteinExistence type="inferred from homology"/>
<dbReference type="HOGENOM" id="CLU_1532962_0_0_1"/>
<evidence type="ECO:0000313" key="7">
    <source>
        <dbReference type="Proteomes" id="UP000030151"/>
    </source>
</evidence>
<dbReference type="InterPro" id="IPR036779">
    <property type="entry name" value="LysM_dom_sf"/>
</dbReference>
<feature type="domain" description="LysM" evidence="5">
    <location>
        <begin position="42"/>
        <end position="93"/>
    </location>
</feature>
<dbReference type="Pfam" id="PF01476">
    <property type="entry name" value="LysM"/>
    <property type="match status" value="2"/>
</dbReference>
<evidence type="ECO:0000256" key="4">
    <source>
        <dbReference type="SAM" id="SignalP"/>
    </source>
</evidence>
<dbReference type="Proteomes" id="UP000030151">
    <property type="component" value="Unassembled WGS sequence"/>
</dbReference>